<dbReference type="PANTHER" id="PTHR45901">
    <property type="entry name" value="PROTEIN CBG12474"/>
    <property type="match status" value="1"/>
</dbReference>
<dbReference type="AlphaFoldDB" id="A0A820R069"/>
<dbReference type="InterPro" id="IPR036392">
    <property type="entry name" value="PLAT/LH2_dom_sf"/>
</dbReference>
<dbReference type="InterPro" id="IPR052970">
    <property type="entry name" value="Inner_ear_hair_cell_LOXHD"/>
</dbReference>
<feature type="non-terminal residue" evidence="3">
    <location>
        <position position="137"/>
    </location>
</feature>
<proteinExistence type="predicted"/>
<dbReference type="PANTHER" id="PTHR45901:SF7">
    <property type="entry name" value="OXYGEN-REGULATED PROTEIN 1"/>
    <property type="match status" value="1"/>
</dbReference>
<evidence type="ECO:0000259" key="2">
    <source>
        <dbReference type="PROSITE" id="PS50095"/>
    </source>
</evidence>
<evidence type="ECO:0000313" key="4">
    <source>
        <dbReference type="Proteomes" id="UP000663844"/>
    </source>
</evidence>
<name>A0A820R069_9BILA</name>
<dbReference type="Pfam" id="PF01477">
    <property type="entry name" value="PLAT"/>
    <property type="match status" value="1"/>
</dbReference>
<dbReference type="EMBL" id="CAJOAZ010029976">
    <property type="protein sequence ID" value="CAF4429541.1"/>
    <property type="molecule type" value="Genomic_DNA"/>
</dbReference>
<dbReference type="SUPFAM" id="SSF49723">
    <property type="entry name" value="Lipase/lipooxygenase domain (PLAT/LH2 domain)"/>
    <property type="match status" value="1"/>
</dbReference>
<accession>A0A820R069</accession>
<evidence type="ECO:0000256" key="1">
    <source>
        <dbReference type="PROSITE-ProRule" id="PRU00152"/>
    </source>
</evidence>
<feature type="non-terminal residue" evidence="3">
    <location>
        <position position="1"/>
    </location>
</feature>
<sequence length="137" mass="15750">PLINVSCKEENELSYTSISKKLKSDRLSRNYTVQTKTGNHPSAGSTTPIHLQLIDIYDKKSKDIRLKKKDMEGHHFAPGNIDEFKISLSESLSILKAIKLSLDADKYQGWYGEWISITDNDTNERYCFPIQRWLDKG</sequence>
<evidence type="ECO:0000313" key="3">
    <source>
        <dbReference type="EMBL" id="CAF4429541.1"/>
    </source>
</evidence>
<organism evidence="3 4">
    <name type="scientific">Adineta steineri</name>
    <dbReference type="NCBI Taxonomy" id="433720"/>
    <lineage>
        <taxon>Eukaryota</taxon>
        <taxon>Metazoa</taxon>
        <taxon>Spiralia</taxon>
        <taxon>Gnathifera</taxon>
        <taxon>Rotifera</taxon>
        <taxon>Eurotatoria</taxon>
        <taxon>Bdelloidea</taxon>
        <taxon>Adinetida</taxon>
        <taxon>Adinetidae</taxon>
        <taxon>Adineta</taxon>
    </lineage>
</organism>
<dbReference type="Gene3D" id="2.60.60.20">
    <property type="entry name" value="PLAT/LH2 domain"/>
    <property type="match status" value="1"/>
</dbReference>
<gene>
    <name evidence="3" type="ORF">OXD698_LOCUS53143</name>
</gene>
<dbReference type="Proteomes" id="UP000663844">
    <property type="component" value="Unassembled WGS sequence"/>
</dbReference>
<dbReference type="InterPro" id="IPR001024">
    <property type="entry name" value="PLAT/LH2_dom"/>
</dbReference>
<dbReference type="PROSITE" id="PS50095">
    <property type="entry name" value="PLAT"/>
    <property type="match status" value="1"/>
</dbReference>
<feature type="domain" description="PLAT" evidence="2">
    <location>
        <begin position="29"/>
        <end position="137"/>
    </location>
</feature>
<protein>
    <recommendedName>
        <fullName evidence="2">PLAT domain-containing protein</fullName>
    </recommendedName>
</protein>
<comment type="caution">
    <text evidence="1">Lacks conserved residue(s) required for the propagation of feature annotation.</text>
</comment>
<dbReference type="CDD" id="cd00113">
    <property type="entry name" value="PLAT"/>
    <property type="match status" value="1"/>
</dbReference>
<reference evidence="3" key="1">
    <citation type="submission" date="2021-02" db="EMBL/GenBank/DDBJ databases">
        <authorList>
            <person name="Nowell W R."/>
        </authorList>
    </citation>
    <scope>NUCLEOTIDE SEQUENCE</scope>
</reference>
<comment type="caution">
    <text evidence="3">The sequence shown here is derived from an EMBL/GenBank/DDBJ whole genome shotgun (WGS) entry which is preliminary data.</text>
</comment>